<comment type="subcellular location">
    <subcellularLocation>
        <location evidence="1">Nucleus</location>
    </subcellularLocation>
</comment>
<comment type="caution">
    <text evidence="5">The sequence shown here is derived from an EMBL/GenBank/DDBJ whole genome shotgun (WGS) entry which is preliminary data.</text>
</comment>
<dbReference type="Pfam" id="PF00808">
    <property type="entry name" value="CBFD_NFYB_HMF"/>
    <property type="match status" value="1"/>
</dbReference>
<dbReference type="GO" id="GO:0017054">
    <property type="term" value="C:negative cofactor 2 complex"/>
    <property type="evidence" value="ECO:0007669"/>
    <property type="project" value="TreeGrafter"/>
</dbReference>
<dbReference type="CDD" id="cd22906">
    <property type="entry name" value="HFD_DRAP1"/>
    <property type="match status" value="1"/>
</dbReference>
<dbReference type="FunFam" id="1.10.20.10:FF:000036">
    <property type="entry name" value="CBF/NF-Y family transcription factor"/>
    <property type="match status" value="1"/>
</dbReference>
<dbReference type="InterPro" id="IPR003958">
    <property type="entry name" value="CBFA_NFYB_domain"/>
</dbReference>
<dbReference type="GO" id="GO:0016251">
    <property type="term" value="F:RNA polymerase II general transcription initiation factor activity"/>
    <property type="evidence" value="ECO:0007669"/>
    <property type="project" value="TreeGrafter"/>
</dbReference>
<sequence>MSETTEEKNAQAAREIKTRFPVARIKRLMQSDEEIGKVAQATPLVVAKALELFMVALVDESCTQARVRNSKRVTPSHLKQAVLNKETFDFLQEVVEKYPDPVTTAAESMPNDDSGDAAPRKRGRKASAPKSEDDPADE</sequence>
<dbReference type="VEuPathDB" id="FungiDB:TRICI_000405"/>
<protein>
    <recommendedName>
        <fullName evidence="4">Transcription factor CBF/NF-Y/archaeal histone domain-containing protein</fullName>
    </recommendedName>
</protein>
<dbReference type="GO" id="GO:0046982">
    <property type="term" value="F:protein heterodimerization activity"/>
    <property type="evidence" value="ECO:0007669"/>
    <property type="project" value="InterPro"/>
</dbReference>
<keyword evidence="6" id="KW-1185">Reference proteome</keyword>
<dbReference type="InterPro" id="IPR050568">
    <property type="entry name" value="Transcr_DNA_Rep_Reg"/>
</dbReference>
<evidence type="ECO:0000313" key="6">
    <source>
        <dbReference type="Proteomes" id="UP000761534"/>
    </source>
</evidence>
<name>A0A642VDK2_9ASCO</name>
<proteinExistence type="predicted"/>
<dbReference type="OrthoDB" id="653904at2759"/>
<evidence type="ECO:0000256" key="1">
    <source>
        <dbReference type="ARBA" id="ARBA00004123"/>
    </source>
</evidence>
<feature type="region of interest" description="Disordered" evidence="3">
    <location>
        <begin position="101"/>
        <end position="138"/>
    </location>
</feature>
<dbReference type="AlphaFoldDB" id="A0A642VDK2"/>
<evidence type="ECO:0000313" key="5">
    <source>
        <dbReference type="EMBL" id="KAA8917456.1"/>
    </source>
</evidence>
<dbReference type="PANTHER" id="PTHR10252:SF5">
    <property type="entry name" value="DR1-ASSOCIATED COREPRESSOR"/>
    <property type="match status" value="1"/>
</dbReference>
<dbReference type="InterPro" id="IPR009072">
    <property type="entry name" value="Histone-fold"/>
</dbReference>
<organism evidence="5 6">
    <name type="scientific">Trichomonascus ciferrii</name>
    <dbReference type="NCBI Taxonomy" id="44093"/>
    <lineage>
        <taxon>Eukaryota</taxon>
        <taxon>Fungi</taxon>
        <taxon>Dikarya</taxon>
        <taxon>Ascomycota</taxon>
        <taxon>Saccharomycotina</taxon>
        <taxon>Dipodascomycetes</taxon>
        <taxon>Dipodascales</taxon>
        <taxon>Trichomonascaceae</taxon>
        <taxon>Trichomonascus</taxon>
        <taxon>Trichomonascus ciferrii complex</taxon>
    </lineage>
</organism>
<reference evidence="5" key="1">
    <citation type="journal article" date="2019" name="G3 (Bethesda)">
        <title>Genome Assemblies of Two Rare Opportunistic Yeast Pathogens: Diutina rugosa (syn. Candida rugosa) and Trichomonascus ciferrii (syn. Candida ciferrii).</title>
        <authorList>
            <person name="Mixao V."/>
            <person name="Saus E."/>
            <person name="Hansen A.P."/>
            <person name="Lass-Florl C."/>
            <person name="Gabaldon T."/>
        </authorList>
    </citation>
    <scope>NUCLEOTIDE SEQUENCE</scope>
    <source>
        <strain evidence="5">CBS 4856</strain>
    </source>
</reference>
<dbReference type="GO" id="GO:0001046">
    <property type="term" value="F:core promoter sequence-specific DNA binding"/>
    <property type="evidence" value="ECO:0007669"/>
    <property type="project" value="TreeGrafter"/>
</dbReference>
<evidence type="ECO:0000256" key="3">
    <source>
        <dbReference type="SAM" id="MobiDB-lite"/>
    </source>
</evidence>
<gene>
    <name evidence="5" type="ORF">TRICI_000405</name>
</gene>
<evidence type="ECO:0000256" key="2">
    <source>
        <dbReference type="ARBA" id="ARBA00023242"/>
    </source>
</evidence>
<dbReference type="PANTHER" id="PTHR10252">
    <property type="entry name" value="HISTONE-LIKE TRANSCRIPTION FACTOR CCAAT-RELATED"/>
    <property type="match status" value="1"/>
</dbReference>
<dbReference type="Proteomes" id="UP000761534">
    <property type="component" value="Unassembled WGS sequence"/>
</dbReference>
<accession>A0A642VDK2</accession>
<evidence type="ECO:0000259" key="4">
    <source>
        <dbReference type="Pfam" id="PF00808"/>
    </source>
</evidence>
<keyword evidence="2" id="KW-0539">Nucleus</keyword>
<dbReference type="EMBL" id="SWFS01000034">
    <property type="protein sequence ID" value="KAA8917456.1"/>
    <property type="molecule type" value="Genomic_DNA"/>
</dbReference>
<feature type="domain" description="Transcription factor CBF/NF-Y/archaeal histone" evidence="4">
    <location>
        <begin position="19"/>
        <end position="82"/>
    </location>
</feature>
<dbReference type="SUPFAM" id="SSF47113">
    <property type="entry name" value="Histone-fold"/>
    <property type="match status" value="1"/>
</dbReference>
<dbReference type="Gene3D" id="1.10.20.10">
    <property type="entry name" value="Histone, subunit A"/>
    <property type="match status" value="1"/>
</dbReference>